<keyword evidence="7" id="KW-0804">Transcription</keyword>
<reference evidence="11 12" key="1">
    <citation type="journal article" date="2018" name="Science">
        <title>The opium poppy genome and morphinan production.</title>
        <authorList>
            <person name="Guo L."/>
            <person name="Winzer T."/>
            <person name="Yang X."/>
            <person name="Li Y."/>
            <person name="Ning Z."/>
            <person name="He Z."/>
            <person name="Teodor R."/>
            <person name="Lu Y."/>
            <person name="Bowser T.A."/>
            <person name="Graham I.A."/>
            <person name="Ye K."/>
        </authorList>
    </citation>
    <scope>NUCLEOTIDE SEQUENCE [LARGE SCALE GENOMIC DNA]</scope>
    <source>
        <strain evidence="12">cv. HN1</strain>
        <tissue evidence="11">Leaves</tissue>
    </source>
</reference>
<evidence type="ECO:0000259" key="10">
    <source>
        <dbReference type="Pfam" id="PF17800"/>
    </source>
</evidence>
<dbReference type="FunFam" id="2.60.120.340:FF:000004">
    <property type="entry name" value="Histone deacetylase HDT1"/>
    <property type="match status" value="1"/>
</dbReference>
<feature type="compositionally biased region" description="Acidic residues" evidence="9">
    <location>
        <begin position="175"/>
        <end position="196"/>
    </location>
</feature>
<dbReference type="Proteomes" id="UP000316621">
    <property type="component" value="Chromosome 9"/>
</dbReference>
<proteinExistence type="inferred from homology"/>
<dbReference type="Gene3D" id="2.60.120.340">
    <property type="entry name" value="Nucleoplasmin core domain"/>
    <property type="match status" value="1"/>
</dbReference>
<keyword evidence="5" id="KW-0156">Chromatin regulator</keyword>
<feature type="compositionally biased region" description="Basic and acidic residues" evidence="9">
    <location>
        <begin position="134"/>
        <end position="147"/>
    </location>
</feature>
<keyword evidence="3" id="KW-0678">Repressor</keyword>
<evidence type="ECO:0000313" key="11">
    <source>
        <dbReference type="EMBL" id="RZC78872.1"/>
    </source>
</evidence>
<evidence type="ECO:0000256" key="4">
    <source>
        <dbReference type="ARBA" id="ARBA00022801"/>
    </source>
</evidence>
<evidence type="ECO:0000256" key="7">
    <source>
        <dbReference type="ARBA" id="ARBA00023163"/>
    </source>
</evidence>
<comment type="subcellular location">
    <subcellularLocation>
        <location evidence="1">Nucleus</location>
        <location evidence="1">Nucleolus</location>
    </subcellularLocation>
</comment>
<evidence type="ECO:0000256" key="3">
    <source>
        <dbReference type="ARBA" id="ARBA00022491"/>
    </source>
</evidence>
<keyword evidence="8" id="KW-0539">Nucleus</keyword>
<evidence type="ECO:0000256" key="6">
    <source>
        <dbReference type="ARBA" id="ARBA00023015"/>
    </source>
</evidence>
<keyword evidence="12" id="KW-1185">Reference proteome</keyword>
<comment type="similarity">
    <text evidence="2">Belongs to the histone deacetylase HD2 family.</text>
</comment>
<keyword evidence="6" id="KW-0805">Transcription regulation</keyword>
<evidence type="ECO:0000256" key="1">
    <source>
        <dbReference type="ARBA" id="ARBA00004604"/>
    </source>
</evidence>
<protein>
    <recommendedName>
        <fullName evidence="10">Nucleoplasmin-like domain-containing protein</fullName>
    </recommendedName>
</protein>
<name>A0A4Y7L2K5_PAPSO</name>
<dbReference type="Gramene" id="RZC78872">
    <property type="protein sequence ID" value="RZC78872"/>
    <property type="gene ID" value="C5167_003111"/>
</dbReference>
<sequence>MEFWGVEVKPGVPHKVTFTENRLIHISQAALGETKKGNENVVLFVNFNGKKLVVGTLSMDKCPQIQCDLVFEKEFEISHNSKNGSVYFSGYKGFLGPESPSDDSDDSDSDDEIRLVANGKPEPLEGSKVGSSEAKPKVKIVEPTKGDESEDDDSEDSSDDEESDEEDNTGASDGTNDEDESDDDEDESDDDSDDDTPDKAKQSNKRSAETSASKTPADKKAKLMSTPQKSGADGKKGSGVHIATPHPAKKAGKGDKSKQETPESAATPLSCNTCSKYVDIQLREGPRISYQGKALQLKSAELNQAKL</sequence>
<evidence type="ECO:0000256" key="8">
    <source>
        <dbReference type="ARBA" id="ARBA00023242"/>
    </source>
</evidence>
<dbReference type="AlphaFoldDB" id="A0A4Y7L2K5"/>
<dbReference type="OMA" id="LCTEIVV"/>
<feature type="compositionally biased region" description="Acidic residues" evidence="9">
    <location>
        <begin position="148"/>
        <end position="168"/>
    </location>
</feature>
<feature type="domain" description="Nucleoplasmin-like" evidence="10">
    <location>
        <begin position="3"/>
        <end position="91"/>
    </location>
</feature>
<accession>A0A4Y7L2K5</accession>
<evidence type="ECO:0000256" key="5">
    <source>
        <dbReference type="ARBA" id="ARBA00022853"/>
    </source>
</evidence>
<dbReference type="Pfam" id="PF17800">
    <property type="entry name" value="NPL"/>
    <property type="match status" value="1"/>
</dbReference>
<dbReference type="GO" id="GO:0016787">
    <property type="term" value="F:hydrolase activity"/>
    <property type="evidence" value="ECO:0007669"/>
    <property type="project" value="UniProtKB-KW"/>
</dbReference>
<evidence type="ECO:0000313" key="12">
    <source>
        <dbReference type="Proteomes" id="UP000316621"/>
    </source>
</evidence>
<dbReference type="GO" id="GO:0006325">
    <property type="term" value="P:chromatin organization"/>
    <property type="evidence" value="ECO:0007669"/>
    <property type="project" value="UniProtKB-KW"/>
</dbReference>
<dbReference type="GO" id="GO:0005730">
    <property type="term" value="C:nucleolus"/>
    <property type="evidence" value="ECO:0007669"/>
    <property type="project" value="UniProtKB-SubCell"/>
</dbReference>
<feature type="region of interest" description="Disordered" evidence="9">
    <location>
        <begin position="118"/>
        <end position="270"/>
    </location>
</feature>
<keyword evidence="4" id="KW-0378">Hydrolase</keyword>
<feature type="compositionally biased region" description="Basic and acidic residues" evidence="9">
    <location>
        <begin position="252"/>
        <end position="261"/>
    </location>
</feature>
<dbReference type="EMBL" id="CM010723">
    <property type="protein sequence ID" value="RZC78872.1"/>
    <property type="molecule type" value="Genomic_DNA"/>
</dbReference>
<evidence type="ECO:0000256" key="2">
    <source>
        <dbReference type="ARBA" id="ARBA00006673"/>
    </source>
</evidence>
<gene>
    <name evidence="11" type="ORF">C5167_003111</name>
</gene>
<organism evidence="11 12">
    <name type="scientific">Papaver somniferum</name>
    <name type="common">Opium poppy</name>
    <dbReference type="NCBI Taxonomy" id="3469"/>
    <lineage>
        <taxon>Eukaryota</taxon>
        <taxon>Viridiplantae</taxon>
        <taxon>Streptophyta</taxon>
        <taxon>Embryophyta</taxon>
        <taxon>Tracheophyta</taxon>
        <taxon>Spermatophyta</taxon>
        <taxon>Magnoliopsida</taxon>
        <taxon>Ranunculales</taxon>
        <taxon>Papaveraceae</taxon>
        <taxon>Papaveroideae</taxon>
        <taxon>Papaver</taxon>
    </lineage>
</organism>
<evidence type="ECO:0000256" key="9">
    <source>
        <dbReference type="SAM" id="MobiDB-lite"/>
    </source>
</evidence>
<dbReference type="InterPro" id="IPR041232">
    <property type="entry name" value="NPL"/>
</dbReference>